<evidence type="ECO:0000256" key="6">
    <source>
        <dbReference type="RuleBase" id="RU004466"/>
    </source>
</evidence>
<dbReference type="PROSITE" id="PS00444">
    <property type="entry name" value="POLYPRENYL_SYNTHASE_2"/>
    <property type="match status" value="1"/>
</dbReference>
<dbReference type="GO" id="GO:0046872">
    <property type="term" value="F:metal ion binding"/>
    <property type="evidence" value="ECO:0007669"/>
    <property type="project" value="UniProtKB-KW"/>
</dbReference>
<organism evidence="7 8">
    <name type="scientific">Candidatus Kapaibacterium thiocyanatum</name>
    <dbReference type="NCBI Taxonomy" id="1895771"/>
    <lineage>
        <taxon>Bacteria</taxon>
        <taxon>Pseudomonadati</taxon>
        <taxon>Candidatus Kapaibacteriota</taxon>
        <taxon>Candidatus Kapaibacteriia</taxon>
        <taxon>Candidatus Kapaibacteriales</taxon>
        <taxon>Candidatus Kapaibacteriaceae</taxon>
        <taxon>Candidatus Kapaibacterium</taxon>
    </lineage>
</organism>
<evidence type="ECO:0000256" key="4">
    <source>
        <dbReference type="ARBA" id="ARBA00022723"/>
    </source>
</evidence>
<keyword evidence="3 6" id="KW-0808">Transferase</keyword>
<dbReference type="Proteomes" id="UP000184233">
    <property type="component" value="Unassembled WGS sequence"/>
</dbReference>
<evidence type="ECO:0000313" key="8">
    <source>
        <dbReference type="Proteomes" id="UP000184233"/>
    </source>
</evidence>
<dbReference type="AlphaFoldDB" id="A0A1M3L698"/>
<evidence type="ECO:0008006" key="9">
    <source>
        <dbReference type="Google" id="ProtNLM"/>
    </source>
</evidence>
<evidence type="ECO:0000256" key="5">
    <source>
        <dbReference type="ARBA" id="ARBA00022842"/>
    </source>
</evidence>
<dbReference type="EMBL" id="MKVH01000002">
    <property type="protein sequence ID" value="OJX61080.1"/>
    <property type="molecule type" value="Genomic_DNA"/>
</dbReference>
<comment type="similarity">
    <text evidence="2 6">Belongs to the FPP/GGPP synthase family.</text>
</comment>
<comment type="caution">
    <text evidence="7">The sequence shown here is derived from an EMBL/GenBank/DDBJ whole genome shotgun (WGS) entry which is preliminary data.</text>
</comment>
<dbReference type="InterPro" id="IPR008949">
    <property type="entry name" value="Isoprenoid_synthase_dom_sf"/>
</dbReference>
<dbReference type="GO" id="GO:0008299">
    <property type="term" value="P:isoprenoid biosynthetic process"/>
    <property type="evidence" value="ECO:0007669"/>
    <property type="project" value="InterPro"/>
</dbReference>
<evidence type="ECO:0000256" key="3">
    <source>
        <dbReference type="ARBA" id="ARBA00022679"/>
    </source>
</evidence>
<comment type="cofactor">
    <cofactor evidence="1">
        <name>Mg(2+)</name>
        <dbReference type="ChEBI" id="CHEBI:18420"/>
    </cofactor>
</comment>
<dbReference type="CDD" id="cd00685">
    <property type="entry name" value="Trans_IPPS_HT"/>
    <property type="match status" value="1"/>
</dbReference>
<dbReference type="SFLD" id="SFLDG01017">
    <property type="entry name" value="Polyprenyl_Transferase_Like"/>
    <property type="match status" value="1"/>
</dbReference>
<dbReference type="Pfam" id="PF00348">
    <property type="entry name" value="polyprenyl_synt"/>
    <property type="match status" value="1"/>
</dbReference>
<proteinExistence type="inferred from homology"/>
<protein>
    <recommendedName>
        <fullName evidence="9">Polyprenyl synthetase</fullName>
    </recommendedName>
</protein>
<dbReference type="PROSITE" id="PS00723">
    <property type="entry name" value="POLYPRENYL_SYNTHASE_1"/>
    <property type="match status" value="1"/>
</dbReference>
<dbReference type="STRING" id="1895771.BGO89_00310"/>
<dbReference type="SFLD" id="SFLDS00005">
    <property type="entry name" value="Isoprenoid_Synthase_Type_I"/>
    <property type="match status" value="1"/>
</dbReference>
<evidence type="ECO:0000313" key="7">
    <source>
        <dbReference type="EMBL" id="OJX61080.1"/>
    </source>
</evidence>
<gene>
    <name evidence="7" type="ORF">BGO89_00310</name>
</gene>
<name>A0A1M3L698_9BACT</name>
<keyword evidence="4" id="KW-0479">Metal-binding</keyword>
<dbReference type="PANTHER" id="PTHR12001:SF85">
    <property type="entry name" value="SHORT CHAIN ISOPRENYL DIPHOSPHATE SYNTHASE"/>
    <property type="match status" value="1"/>
</dbReference>
<evidence type="ECO:0000256" key="2">
    <source>
        <dbReference type="ARBA" id="ARBA00006706"/>
    </source>
</evidence>
<accession>A0A1M3L698</accession>
<dbReference type="SUPFAM" id="SSF48576">
    <property type="entry name" value="Terpenoid synthases"/>
    <property type="match status" value="1"/>
</dbReference>
<keyword evidence="5" id="KW-0460">Magnesium</keyword>
<dbReference type="GO" id="GO:0004659">
    <property type="term" value="F:prenyltransferase activity"/>
    <property type="evidence" value="ECO:0007669"/>
    <property type="project" value="InterPro"/>
</dbReference>
<dbReference type="Gene3D" id="1.10.600.10">
    <property type="entry name" value="Farnesyl Diphosphate Synthase"/>
    <property type="match status" value="1"/>
</dbReference>
<evidence type="ECO:0000256" key="1">
    <source>
        <dbReference type="ARBA" id="ARBA00001946"/>
    </source>
</evidence>
<sequence length="332" mass="36388">MSIPQTTLASHLEEIEETLTSFLDEFPEPDSLYAPVRYLFDGGGKRIRPLLTILCCEAAGGSRHHCLSAAVAVELLHNFTLVHDDIMDSSPIRRGRPTVHVKWNDGTAILSGDVMIGMAMRLLERSAAHSPRPLDVMSAFSTGLIDVCDGQALDLALMHRDDVTVDDYFGMITKKTAKLLEASAAIGGHMAGADSTTLDHLRTFAREIGIAFQVQDDLLDLIGSEAFGKTPGGDIVEGKRTWLVLTARERARNHENVTYAALIEEFFTNGGLSRERIPDVIAMMEALGVLADARTLVQDLSDDAFRHLHALPFTHAQTLLETLGRQLMDRVS</sequence>
<reference evidence="7 8" key="1">
    <citation type="submission" date="2016-09" db="EMBL/GenBank/DDBJ databases">
        <title>Genome-resolved meta-omics ties microbial dynamics to process performance in biotechnology for thiocyanate degradation.</title>
        <authorList>
            <person name="Kantor R.S."/>
            <person name="Huddy R.J."/>
            <person name="Iyer R."/>
            <person name="Thomas B.C."/>
            <person name="Brown C.T."/>
            <person name="Anantharaman K."/>
            <person name="Tringe S."/>
            <person name="Hettich R.L."/>
            <person name="Harrison S.T."/>
            <person name="Banfield J.F."/>
        </authorList>
    </citation>
    <scope>NUCLEOTIDE SEQUENCE [LARGE SCALE GENOMIC DNA]</scope>
    <source>
        <strain evidence="7">59-99</strain>
    </source>
</reference>
<dbReference type="PANTHER" id="PTHR12001">
    <property type="entry name" value="GERANYLGERANYL PYROPHOSPHATE SYNTHASE"/>
    <property type="match status" value="1"/>
</dbReference>
<dbReference type="InterPro" id="IPR033749">
    <property type="entry name" value="Polyprenyl_synt_CS"/>
</dbReference>
<dbReference type="InterPro" id="IPR000092">
    <property type="entry name" value="Polyprenyl_synt"/>
</dbReference>